<sequence length="52" mass="5679">MVDEEVAVVPVFALLSVAEVLPVVVTVAEFETFVTVDVMFTSLFIISDYEPA</sequence>
<dbReference type="RefSeq" id="WP_165865949.1">
    <property type="nucleotide sequence ID" value="NZ_UPPP01000067.1"/>
</dbReference>
<dbReference type="Proteomes" id="UP000277811">
    <property type="component" value="Unassembled WGS sequence"/>
</dbReference>
<accession>A0A498R718</accession>
<protein>
    <submittedName>
        <fullName evidence="1">Uncharacterized protein</fullName>
    </submittedName>
</protein>
<name>A0A498R718_9FIRM</name>
<reference evidence="1 2" key="1">
    <citation type="submission" date="2018-06" db="EMBL/GenBank/DDBJ databases">
        <authorList>
            <person name="Strepis N."/>
        </authorList>
    </citation>
    <scope>NUCLEOTIDE SEQUENCE [LARGE SCALE GENOMIC DNA]</scope>
    <source>
        <strain evidence="1">LUCI</strain>
    </source>
</reference>
<dbReference type="EMBL" id="UPPP01000067">
    <property type="protein sequence ID" value="VBB06710.1"/>
    <property type="molecule type" value="Genomic_DNA"/>
</dbReference>
<dbReference type="AlphaFoldDB" id="A0A498R718"/>
<evidence type="ECO:0000313" key="2">
    <source>
        <dbReference type="Proteomes" id="UP000277811"/>
    </source>
</evidence>
<gene>
    <name evidence="1" type="ORF">LUCI_1946</name>
</gene>
<organism evidence="1 2">
    <name type="scientific">Lucifera butyrica</name>
    <dbReference type="NCBI Taxonomy" id="1351585"/>
    <lineage>
        <taxon>Bacteria</taxon>
        <taxon>Bacillati</taxon>
        <taxon>Bacillota</taxon>
        <taxon>Negativicutes</taxon>
        <taxon>Veillonellales</taxon>
        <taxon>Veillonellaceae</taxon>
        <taxon>Lucifera</taxon>
    </lineage>
</organism>
<proteinExistence type="predicted"/>
<keyword evidence="2" id="KW-1185">Reference proteome</keyword>
<evidence type="ECO:0000313" key="1">
    <source>
        <dbReference type="EMBL" id="VBB06710.1"/>
    </source>
</evidence>